<evidence type="ECO:0000256" key="2">
    <source>
        <dbReference type="ARBA" id="ARBA00004496"/>
    </source>
</evidence>
<evidence type="ECO:0000256" key="4">
    <source>
        <dbReference type="ARBA" id="ARBA00022490"/>
    </source>
</evidence>
<keyword evidence="4" id="KW-0963">Cytoplasm</keyword>
<feature type="domain" description="Importin N-terminal" evidence="7">
    <location>
        <begin position="23"/>
        <end position="91"/>
    </location>
</feature>
<dbReference type="Gene3D" id="1.25.10.10">
    <property type="entry name" value="Leucine-rich Repeat Variant"/>
    <property type="match status" value="1"/>
</dbReference>
<evidence type="ECO:0000256" key="6">
    <source>
        <dbReference type="ARBA" id="ARBA00023242"/>
    </source>
</evidence>
<name>A0AAV7ZC81_9EUKA</name>
<dbReference type="Proteomes" id="UP001146793">
    <property type="component" value="Unassembled WGS sequence"/>
</dbReference>
<evidence type="ECO:0000313" key="8">
    <source>
        <dbReference type="EMBL" id="KAJ3439632.1"/>
    </source>
</evidence>
<dbReference type="GO" id="GO:0005635">
    <property type="term" value="C:nuclear envelope"/>
    <property type="evidence" value="ECO:0007669"/>
    <property type="project" value="TreeGrafter"/>
</dbReference>
<accession>A0AAV7ZC81</accession>
<evidence type="ECO:0000256" key="5">
    <source>
        <dbReference type="ARBA" id="ARBA00022927"/>
    </source>
</evidence>
<keyword evidence="5" id="KW-0653">Protein transport</keyword>
<dbReference type="PANTHER" id="PTHR10997:SF18">
    <property type="entry name" value="D-IMPORTIN 7_RANBP7"/>
    <property type="match status" value="1"/>
</dbReference>
<dbReference type="InterPro" id="IPR001494">
    <property type="entry name" value="Importin-beta_N"/>
</dbReference>
<dbReference type="SUPFAM" id="SSF48371">
    <property type="entry name" value="ARM repeat"/>
    <property type="match status" value="1"/>
</dbReference>
<evidence type="ECO:0000259" key="7">
    <source>
        <dbReference type="PROSITE" id="PS50166"/>
    </source>
</evidence>
<dbReference type="GO" id="GO:0005829">
    <property type="term" value="C:cytosol"/>
    <property type="evidence" value="ECO:0007669"/>
    <property type="project" value="TreeGrafter"/>
</dbReference>
<proteinExistence type="predicted"/>
<organism evidence="8 9">
    <name type="scientific">Anaeramoeba flamelloides</name>
    <dbReference type="NCBI Taxonomy" id="1746091"/>
    <lineage>
        <taxon>Eukaryota</taxon>
        <taxon>Metamonada</taxon>
        <taxon>Anaeramoebidae</taxon>
        <taxon>Anaeramoeba</taxon>
    </lineage>
</organism>
<gene>
    <name evidence="8" type="ORF">M0812_15668</name>
</gene>
<evidence type="ECO:0000256" key="3">
    <source>
        <dbReference type="ARBA" id="ARBA00022448"/>
    </source>
</evidence>
<keyword evidence="6" id="KW-0539">Nucleus</keyword>
<keyword evidence="3" id="KW-0813">Transport</keyword>
<evidence type="ECO:0000256" key="1">
    <source>
        <dbReference type="ARBA" id="ARBA00004123"/>
    </source>
</evidence>
<dbReference type="PROSITE" id="PS50166">
    <property type="entry name" value="IMPORTIN_B_NT"/>
    <property type="match status" value="1"/>
</dbReference>
<sequence>MSSQLAQALSGTLNPDANIQQKSYEHLTTECYNTDFFPELLAIVVNNDYGTEIQQAGSIFLKNSMKANWGVPVPKNDLEMFPPNVQELLIENIQEAICLSHPLVRTQLLQALLTMLITHYPKNMPGFLETTIECLNSDKIEFQIAGLYTIRMISKRFEFKNLDSREPLLELVDSTFPTIFKICSQSVLDHDWYKTKVCVKIFKSSTQFIIPQSLINSESILDWINLFLKILATPIEKQENESEELNEEERLLNKTKKWIMELFNRFYQKYGSNRFSVNGNEKFCEYFRTNLSLIILKEILKTFELYLNSKFYISERVLSTLFDYLKYCIQNETTKEFLNGKMEWIIYDLIIPFLRFNENDENNFANKPEIYLYREFDDEELYFEVRPATLRLIQTICKFENDESRENLTVVLNIIERLFLGYKENAEDILNIQNKDSGILLLGTLSDELLEEDELLENLEKLLIDHVLTEFNSKYGFLKARSYWVIGKYSKLEWSLDQSLIDQLLDNLLVSISNDDLVIKVHSVITLGLFLSLSSEDFQSKMEKYIGEIIQTLLNLINKVGLEELVITLQRIIENGNQSIKPYSKMIIENLIESFILFFELDEIEGDETDTNCFSAIESLNSISLLIEILENDQESLLEISYPLSPIFTDLITNEAYEYLEYILTIINKLTSRIDPIPDHLFIVIEKLFLAFKGFANDYFSDIILSLNNFLTRSPEKIINFENGKYVEYLVEFYKLIIEDNNYSNDIVIDACKLSCAVLQNLKEINNELIPIFLEYSLKKLLQNPKSNTISVMLNSIISTCCVLNPERVISWSLNIEQQNNNNNNQITENEVLNLLFEKMFLMIQRNKIHTINLKRLSILGLASFFRVPLAQYPEQVLSLLPSIFNHLVLLLRQFKLKQSGQKDQKFENQDQEIIEFNNFNELIKISEKNRTEIIYGLYKNKKQSNLERLIDKKENDEEEDDEEYQSDDDVEECDQIFNFICPVDEVDAFDYVNSIFFKFVKNDSQAFQELFQTLTEKNQQFWLENFKN</sequence>
<dbReference type="AlphaFoldDB" id="A0AAV7ZC81"/>
<comment type="caution">
    <text evidence="8">The sequence shown here is derived from an EMBL/GenBank/DDBJ whole genome shotgun (WGS) entry which is preliminary data.</text>
</comment>
<dbReference type="InterPro" id="IPR011989">
    <property type="entry name" value="ARM-like"/>
</dbReference>
<dbReference type="GO" id="GO:0031267">
    <property type="term" value="F:small GTPase binding"/>
    <property type="evidence" value="ECO:0007669"/>
    <property type="project" value="InterPro"/>
</dbReference>
<dbReference type="GO" id="GO:0006606">
    <property type="term" value="P:protein import into nucleus"/>
    <property type="evidence" value="ECO:0007669"/>
    <property type="project" value="TreeGrafter"/>
</dbReference>
<reference evidence="8" key="1">
    <citation type="submission" date="2022-08" db="EMBL/GenBank/DDBJ databases">
        <title>Novel sulphate-reducing endosymbionts in the free-living metamonad Anaeramoeba.</title>
        <authorList>
            <person name="Jerlstrom-Hultqvist J."/>
            <person name="Cepicka I."/>
            <person name="Gallot-Lavallee L."/>
            <person name="Salas-Leiva D."/>
            <person name="Curtis B.A."/>
            <person name="Zahonova K."/>
            <person name="Pipaliya S."/>
            <person name="Dacks J."/>
            <person name="Roger A.J."/>
        </authorList>
    </citation>
    <scope>NUCLEOTIDE SEQUENCE</scope>
    <source>
        <strain evidence="8">Busselton2</strain>
    </source>
</reference>
<protein>
    <submittedName>
        <fullName evidence="8">D-importin 7/ranbp7</fullName>
    </submittedName>
</protein>
<comment type="subcellular location">
    <subcellularLocation>
        <location evidence="2">Cytoplasm</location>
    </subcellularLocation>
    <subcellularLocation>
        <location evidence="1">Nucleus</location>
    </subcellularLocation>
</comment>
<dbReference type="PANTHER" id="PTHR10997">
    <property type="entry name" value="IMPORTIN-7, 8, 11"/>
    <property type="match status" value="1"/>
</dbReference>
<dbReference type="InterPro" id="IPR016024">
    <property type="entry name" value="ARM-type_fold"/>
</dbReference>
<dbReference type="EMBL" id="JANTQA010000032">
    <property type="protein sequence ID" value="KAJ3439632.1"/>
    <property type="molecule type" value="Genomic_DNA"/>
</dbReference>
<evidence type="ECO:0000313" key="9">
    <source>
        <dbReference type="Proteomes" id="UP001146793"/>
    </source>
</evidence>